<organism evidence="11 12">
    <name type="scientific">Microthyrium microscopicum</name>
    <dbReference type="NCBI Taxonomy" id="703497"/>
    <lineage>
        <taxon>Eukaryota</taxon>
        <taxon>Fungi</taxon>
        <taxon>Dikarya</taxon>
        <taxon>Ascomycota</taxon>
        <taxon>Pezizomycotina</taxon>
        <taxon>Dothideomycetes</taxon>
        <taxon>Dothideomycetes incertae sedis</taxon>
        <taxon>Microthyriales</taxon>
        <taxon>Microthyriaceae</taxon>
        <taxon>Microthyrium</taxon>
    </lineage>
</organism>
<evidence type="ECO:0000256" key="10">
    <source>
        <dbReference type="PIRNR" id="PIRNR016302"/>
    </source>
</evidence>
<protein>
    <recommendedName>
        <fullName evidence="4 10">Mannan endo-1,6-alpha-mannosidase</fullName>
        <ecNumber evidence="4 10">3.2.1.101</ecNumber>
    </recommendedName>
</protein>
<keyword evidence="8" id="KW-0325">Glycoprotein</keyword>
<sequence length="416" mass="45343">MSRATFFNMRFNTGSFAARLLAICASMISVCRGISINQQDSASVRNAAATTAFGMMKYYSNNASDTPVDLKGLLPYPPYYWWESGAMWGAMVDYHAYTGDISYLTATINGLISQVGPNNDYIVPAHNFDEGNDDQAFWGFALLSAIESNLPNAPAPAHDWLTLTRALFANQVSRWDTSTCNGGMRWQIYPDNSNPGGYFYKNAISNGGTFALAARLARITSGAESERYLQWANAIWDWSVKVGLIDSAYNVFDGTDASTACSSVRGPQWSYNVGVYLYGASAMAALTNDDMWKERADGLFRSAEVFFRPGVDGGSVIYEAACEPYGTCNTDQLAFKGFLARWMVKGADLLPDHRERVSELLRSSAGAAAQSCSGGTDGVTCGIKYYQSGWDGTWGVGQQMSAMETIQSLLVVNGWS</sequence>
<dbReference type="PANTHER" id="PTHR12145">
    <property type="entry name" value="MANNAN ENDO-1,6-ALPHA-MANNOSIDASE DCW1"/>
    <property type="match status" value="1"/>
</dbReference>
<gene>
    <name evidence="11" type="ORF">BT63DRAFT_426657</name>
</gene>
<dbReference type="GO" id="GO:0009272">
    <property type="term" value="P:fungal-type cell wall biogenesis"/>
    <property type="evidence" value="ECO:0007669"/>
    <property type="project" value="TreeGrafter"/>
</dbReference>
<evidence type="ECO:0000256" key="2">
    <source>
        <dbReference type="ARBA" id="ARBA00004308"/>
    </source>
</evidence>
<keyword evidence="12" id="KW-1185">Reference proteome</keyword>
<dbReference type="Pfam" id="PF03663">
    <property type="entry name" value="Glyco_hydro_76"/>
    <property type="match status" value="1"/>
</dbReference>
<dbReference type="GO" id="GO:0016052">
    <property type="term" value="P:carbohydrate catabolic process"/>
    <property type="evidence" value="ECO:0007669"/>
    <property type="project" value="InterPro"/>
</dbReference>
<accession>A0A6A6U6C9</accession>
<evidence type="ECO:0000256" key="6">
    <source>
        <dbReference type="ARBA" id="ARBA00022801"/>
    </source>
</evidence>
<name>A0A6A6U6C9_9PEZI</name>
<proteinExistence type="inferred from homology"/>
<dbReference type="InterPro" id="IPR014480">
    <property type="entry name" value="Mannan-1_6-alpha_mannosidase"/>
</dbReference>
<dbReference type="SUPFAM" id="SSF48208">
    <property type="entry name" value="Six-hairpin glycosidases"/>
    <property type="match status" value="1"/>
</dbReference>
<dbReference type="EMBL" id="MU004237">
    <property type="protein sequence ID" value="KAF2667809.1"/>
    <property type="molecule type" value="Genomic_DNA"/>
</dbReference>
<dbReference type="GO" id="GO:0012505">
    <property type="term" value="C:endomembrane system"/>
    <property type="evidence" value="ECO:0007669"/>
    <property type="project" value="UniProtKB-SubCell"/>
</dbReference>
<dbReference type="PANTHER" id="PTHR12145:SF36">
    <property type="entry name" value="MANNAN ENDO-1,6-ALPHA-MANNOSIDASE DCW1"/>
    <property type="match status" value="1"/>
</dbReference>
<evidence type="ECO:0000256" key="3">
    <source>
        <dbReference type="ARBA" id="ARBA00009699"/>
    </source>
</evidence>
<evidence type="ECO:0000256" key="5">
    <source>
        <dbReference type="ARBA" id="ARBA00022729"/>
    </source>
</evidence>
<reference evidence="11" key="1">
    <citation type="journal article" date="2020" name="Stud. Mycol.">
        <title>101 Dothideomycetes genomes: a test case for predicting lifestyles and emergence of pathogens.</title>
        <authorList>
            <person name="Haridas S."/>
            <person name="Albert R."/>
            <person name="Binder M."/>
            <person name="Bloem J."/>
            <person name="Labutti K."/>
            <person name="Salamov A."/>
            <person name="Andreopoulos B."/>
            <person name="Baker S."/>
            <person name="Barry K."/>
            <person name="Bills G."/>
            <person name="Bluhm B."/>
            <person name="Cannon C."/>
            <person name="Castanera R."/>
            <person name="Culley D."/>
            <person name="Daum C."/>
            <person name="Ezra D."/>
            <person name="Gonzalez J."/>
            <person name="Henrissat B."/>
            <person name="Kuo A."/>
            <person name="Liang C."/>
            <person name="Lipzen A."/>
            <person name="Lutzoni F."/>
            <person name="Magnuson J."/>
            <person name="Mondo S."/>
            <person name="Nolan M."/>
            <person name="Ohm R."/>
            <person name="Pangilinan J."/>
            <person name="Park H.-J."/>
            <person name="Ramirez L."/>
            <person name="Alfaro M."/>
            <person name="Sun H."/>
            <person name="Tritt A."/>
            <person name="Yoshinaga Y."/>
            <person name="Zwiers L.-H."/>
            <person name="Turgeon B."/>
            <person name="Goodwin S."/>
            <person name="Spatafora J."/>
            <person name="Crous P."/>
            <person name="Grigoriev I."/>
        </authorList>
    </citation>
    <scope>NUCLEOTIDE SEQUENCE</scope>
    <source>
        <strain evidence="11">CBS 115976</strain>
    </source>
</reference>
<keyword evidence="5" id="KW-0732">Signal</keyword>
<evidence type="ECO:0000313" key="12">
    <source>
        <dbReference type="Proteomes" id="UP000799302"/>
    </source>
</evidence>
<dbReference type="InterPro" id="IPR008928">
    <property type="entry name" value="6-hairpin_glycosidase_sf"/>
</dbReference>
<dbReference type="InterPro" id="IPR005198">
    <property type="entry name" value="Glyco_hydro_76"/>
</dbReference>
<dbReference type="OrthoDB" id="4187847at2759"/>
<comment type="catalytic activity">
    <reaction evidence="1 10">
        <text>Random hydrolysis of (1-&gt;6)-alpha-D-mannosidic linkages in unbranched (1-&gt;6)-mannans.</text>
        <dbReference type="EC" id="3.2.1.101"/>
    </reaction>
</comment>
<evidence type="ECO:0000256" key="1">
    <source>
        <dbReference type="ARBA" id="ARBA00001452"/>
    </source>
</evidence>
<comment type="similarity">
    <text evidence="3 10">Belongs to the glycosyl hydrolase 76 family.</text>
</comment>
<dbReference type="Gene3D" id="1.50.10.20">
    <property type="match status" value="1"/>
</dbReference>
<dbReference type="Proteomes" id="UP000799302">
    <property type="component" value="Unassembled WGS sequence"/>
</dbReference>
<evidence type="ECO:0000313" key="11">
    <source>
        <dbReference type="EMBL" id="KAF2667809.1"/>
    </source>
</evidence>
<keyword evidence="7" id="KW-0472">Membrane</keyword>
<keyword evidence="9 10" id="KW-0326">Glycosidase</keyword>
<dbReference type="GO" id="GO:0008496">
    <property type="term" value="F:mannan endo-1,6-alpha-mannosidase activity"/>
    <property type="evidence" value="ECO:0007669"/>
    <property type="project" value="UniProtKB-UniRule"/>
</dbReference>
<dbReference type="FunFam" id="1.50.10.20:FF:000006">
    <property type="entry name" value="Mannan endo-1,6-alpha-mannosidase"/>
    <property type="match status" value="1"/>
</dbReference>
<evidence type="ECO:0000256" key="9">
    <source>
        <dbReference type="ARBA" id="ARBA00023295"/>
    </source>
</evidence>
<dbReference type="EC" id="3.2.1.101" evidence="4 10"/>
<dbReference type="PIRSF" id="PIRSF016302">
    <property type="entry name" value="Man_a_manosd"/>
    <property type="match status" value="1"/>
</dbReference>
<evidence type="ECO:0000256" key="7">
    <source>
        <dbReference type="ARBA" id="ARBA00023136"/>
    </source>
</evidence>
<comment type="subcellular location">
    <subcellularLocation>
        <location evidence="2">Endomembrane system</location>
    </subcellularLocation>
</comment>
<keyword evidence="6 10" id="KW-0378">Hydrolase</keyword>
<evidence type="ECO:0000256" key="8">
    <source>
        <dbReference type="ARBA" id="ARBA00023180"/>
    </source>
</evidence>
<dbReference type="AlphaFoldDB" id="A0A6A6U6C9"/>
<evidence type="ECO:0000256" key="4">
    <source>
        <dbReference type="ARBA" id="ARBA00012350"/>
    </source>
</evidence>